<dbReference type="AlphaFoldDB" id="A0A2P8H985"/>
<dbReference type="SUPFAM" id="SSF47336">
    <property type="entry name" value="ACP-like"/>
    <property type="match status" value="1"/>
</dbReference>
<comment type="caution">
    <text evidence="1">The sequence shown here is derived from an EMBL/GenBank/DDBJ whole genome shotgun (WGS) entry which is preliminary data.</text>
</comment>
<dbReference type="EMBL" id="PYAW01000010">
    <property type="protein sequence ID" value="PSL42793.1"/>
    <property type="molecule type" value="Genomic_DNA"/>
</dbReference>
<dbReference type="Gene3D" id="1.10.1200.10">
    <property type="entry name" value="ACP-like"/>
    <property type="match status" value="1"/>
</dbReference>
<dbReference type="Proteomes" id="UP000240971">
    <property type="component" value="Unassembled WGS sequence"/>
</dbReference>
<dbReference type="RefSeq" id="WP_106531250.1">
    <property type="nucleotide sequence ID" value="NZ_PYAW01000010.1"/>
</dbReference>
<dbReference type="InterPro" id="IPR036736">
    <property type="entry name" value="ACP-like_sf"/>
</dbReference>
<reference evidence="1 2" key="1">
    <citation type="submission" date="2018-03" db="EMBL/GenBank/DDBJ databases">
        <title>Genomic Encyclopedia of Archaeal and Bacterial Type Strains, Phase II (KMG-II): from individual species to whole genera.</title>
        <authorList>
            <person name="Goeker M."/>
        </authorList>
    </citation>
    <scope>NUCLEOTIDE SEQUENCE [LARGE SCALE GENOMIC DNA]</scope>
    <source>
        <strain evidence="1 2">DSM 24859</strain>
    </source>
</reference>
<evidence type="ECO:0000313" key="2">
    <source>
        <dbReference type="Proteomes" id="UP000240971"/>
    </source>
</evidence>
<proteinExistence type="predicted"/>
<evidence type="ECO:0000313" key="1">
    <source>
        <dbReference type="EMBL" id="PSL42793.1"/>
    </source>
</evidence>
<organism evidence="1 2">
    <name type="scientific">Chitinophaga niastensis</name>
    <dbReference type="NCBI Taxonomy" id="536980"/>
    <lineage>
        <taxon>Bacteria</taxon>
        <taxon>Pseudomonadati</taxon>
        <taxon>Bacteroidota</taxon>
        <taxon>Chitinophagia</taxon>
        <taxon>Chitinophagales</taxon>
        <taxon>Chitinophagaceae</taxon>
        <taxon>Chitinophaga</taxon>
    </lineage>
</organism>
<name>A0A2P8H985_CHINA</name>
<dbReference type="OrthoDB" id="8778689at2"/>
<accession>A0A2P8H985</accession>
<protein>
    <recommendedName>
        <fullName evidence="3">Carrier domain-containing protein</fullName>
    </recommendedName>
</protein>
<keyword evidence="2" id="KW-1185">Reference proteome</keyword>
<evidence type="ECO:0008006" key="3">
    <source>
        <dbReference type="Google" id="ProtNLM"/>
    </source>
</evidence>
<sequence length="83" mass="9493">MNDNMIKIKEWIVSKAPGIGDFDNDFNIIEHGILQSLHFLELVYLIEQLSGQIIDMSLVSTSDFSTLNQIERSFFSNVQVKES</sequence>
<gene>
    <name evidence="1" type="ORF">CLV51_1109</name>
</gene>